<reference evidence="7 8" key="1">
    <citation type="submission" date="2014-02" db="EMBL/GenBank/DDBJ databases">
        <title>Draft genome sequence of Lysinibacillus manganicus DSM 26584T.</title>
        <authorList>
            <person name="Zhang F."/>
            <person name="Wang G."/>
            <person name="Zhang L."/>
        </authorList>
    </citation>
    <scope>NUCLEOTIDE SEQUENCE [LARGE SCALE GENOMIC DNA]</scope>
    <source>
        <strain evidence="7 8">DSM 26584</strain>
    </source>
</reference>
<protein>
    <submittedName>
        <fullName evidence="7">Membrane protein</fullName>
    </submittedName>
</protein>
<comment type="subcellular location">
    <subcellularLocation>
        <location evidence="1">Endomembrane system</location>
    </subcellularLocation>
</comment>
<comment type="caution">
    <text evidence="7">The sequence shown here is derived from an EMBL/GenBank/DDBJ whole genome shotgun (WGS) entry which is preliminary data.</text>
</comment>
<organism evidence="7 8">
    <name type="scientific">Ureibacillus manganicus DSM 26584</name>
    <dbReference type="NCBI Taxonomy" id="1384049"/>
    <lineage>
        <taxon>Bacteria</taxon>
        <taxon>Bacillati</taxon>
        <taxon>Bacillota</taxon>
        <taxon>Bacilli</taxon>
        <taxon>Bacillales</taxon>
        <taxon>Caryophanaceae</taxon>
        <taxon>Ureibacillus</taxon>
    </lineage>
</organism>
<evidence type="ECO:0000256" key="2">
    <source>
        <dbReference type="ARBA" id="ARBA00008053"/>
    </source>
</evidence>
<dbReference type="PANTHER" id="PTHR35791">
    <property type="entry name" value="UPF0754 MEMBRANE PROTEIN YHEB"/>
    <property type="match status" value="1"/>
</dbReference>
<dbReference type="Pfam" id="PF04286">
    <property type="entry name" value="DUF445"/>
    <property type="match status" value="1"/>
</dbReference>
<evidence type="ECO:0000313" key="8">
    <source>
        <dbReference type="Proteomes" id="UP000030416"/>
    </source>
</evidence>
<proteinExistence type="inferred from homology"/>
<dbReference type="AlphaFoldDB" id="A0A0A3I8Y1"/>
<evidence type="ECO:0000256" key="1">
    <source>
        <dbReference type="ARBA" id="ARBA00004308"/>
    </source>
</evidence>
<feature type="transmembrane region" description="Helical" evidence="6">
    <location>
        <begin position="358"/>
        <end position="380"/>
    </location>
</feature>
<accession>A0A0A3I8Y1</accession>
<name>A0A0A3I8Y1_9BACL</name>
<dbReference type="STRING" id="1384049.CD29_03045"/>
<evidence type="ECO:0000313" key="7">
    <source>
        <dbReference type="EMBL" id="KGR79950.1"/>
    </source>
</evidence>
<keyword evidence="3 6" id="KW-0812">Transmembrane</keyword>
<dbReference type="RefSeq" id="WP_036182685.1">
    <property type="nucleotide sequence ID" value="NZ_AVDA01000003.1"/>
</dbReference>
<evidence type="ECO:0000256" key="4">
    <source>
        <dbReference type="ARBA" id="ARBA00022989"/>
    </source>
</evidence>
<dbReference type="OrthoDB" id="9787430at2"/>
<evidence type="ECO:0000256" key="5">
    <source>
        <dbReference type="ARBA" id="ARBA00023136"/>
    </source>
</evidence>
<dbReference type="eggNOG" id="COG4399">
    <property type="taxonomic scope" value="Bacteria"/>
</dbReference>
<feature type="transmembrane region" description="Helical" evidence="6">
    <location>
        <begin position="6"/>
        <end position="27"/>
    </location>
</feature>
<dbReference type="PANTHER" id="PTHR35791:SF1">
    <property type="entry name" value="UPF0754 MEMBRANE PROTEIN YHEB"/>
    <property type="match status" value="1"/>
</dbReference>
<sequence>MENPILTIIFMAVVGALIGGFTNFIAIKMLFHPYNAIYIGSWKLPFTPGLIPKRRGELATQLGETVTKYLLTPEVFRKKLLSDDIRESVLKFTQTKVEEVIFTDEKTILDWTKFVGLNNLPNTIEGKVNVVIETQVFNVRNTLSSKSIEQILPEQLHETIERKIPELASYILEKGEEYFQSPKGEATIRNMMDDFLSSKGTIGGMLQMFFGDSNAVVGKLQRELVNMLKSPGTKNLLVNLFEQEWDKLKQQPIMNYLQEVEFESIIEKLQAYAKKELALEERLDKSINYYWPQGNEYVKMELLPKLLDQGFNLAEKKLEDVVNRLNLQEVVREQVDSFPLKKLEELVVSVTNRELKMITVLGAVLGGVIGIVQGLIVLLLN</sequence>
<dbReference type="GO" id="GO:0012505">
    <property type="term" value="C:endomembrane system"/>
    <property type="evidence" value="ECO:0007669"/>
    <property type="project" value="UniProtKB-SubCell"/>
</dbReference>
<keyword evidence="4 6" id="KW-1133">Transmembrane helix</keyword>
<keyword evidence="8" id="KW-1185">Reference proteome</keyword>
<dbReference type="EMBL" id="JPVN01000003">
    <property type="protein sequence ID" value="KGR79950.1"/>
    <property type="molecule type" value="Genomic_DNA"/>
</dbReference>
<gene>
    <name evidence="7" type="ORF">CD29_03045</name>
</gene>
<evidence type="ECO:0000256" key="6">
    <source>
        <dbReference type="SAM" id="Phobius"/>
    </source>
</evidence>
<comment type="similarity">
    <text evidence="2">Belongs to the UPF0754 family.</text>
</comment>
<dbReference type="InterPro" id="IPR007383">
    <property type="entry name" value="DUF445"/>
</dbReference>
<dbReference type="Proteomes" id="UP000030416">
    <property type="component" value="Unassembled WGS sequence"/>
</dbReference>
<keyword evidence="5 6" id="KW-0472">Membrane</keyword>
<evidence type="ECO:0000256" key="3">
    <source>
        <dbReference type="ARBA" id="ARBA00022692"/>
    </source>
</evidence>